<reference evidence="3 4" key="1">
    <citation type="submission" date="2019-10" db="EMBL/GenBank/DDBJ databases">
        <title>Taxonomy of Antarctic Massilia spp.: description of Massilia rubra sp. nov., Massilia aquatica sp. nov., Massilia mucilaginosa sp. nov., Massilia frigida sp. nov. isolated from streams, lakes and regoliths.</title>
        <authorList>
            <person name="Holochova P."/>
            <person name="Sedlacek I."/>
            <person name="Kralova S."/>
            <person name="Maslanova I."/>
            <person name="Busse H.-J."/>
            <person name="Stankova E."/>
            <person name="Vrbovska V."/>
            <person name="Kovarovic V."/>
            <person name="Bartak M."/>
            <person name="Svec P."/>
            <person name="Pantucek R."/>
        </authorList>
    </citation>
    <scope>NUCLEOTIDE SEQUENCE [LARGE SCALE GENOMIC DNA]</scope>
    <source>
        <strain evidence="3 4">CCM 8694</strain>
    </source>
</reference>
<dbReference type="RefSeq" id="WP_167237169.1">
    <property type="nucleotide sequence ID" value="NZ_WHJF01000026.1"/>
</dbReference>
<evidence type="ECO:0000256" key="1">
    <source>
        <dbReference type="SAM" id="Phobius"/>
    </source>
</evidence>
<keyword evidence="1" id="KW-0472">Membrane</keyword>
<evidence type="ECO:0000256" key="2">
    <source>
        <dbReference type="SAM" id="SignalP"/>
    </source>
</evidence>
<evidence type="ECO:0008006" key="5">
    <source>
        <dbReference type="Google" id="ProtNLM"/>
    </source>
</evidence>
<evidence type="ECO:0000313" key="4">
    <source>
        <dbReference type="Proteomes" id="UP000610594"/>
    </source>
</evidence>
<proteinExistence type="predicted"/>
<keyword evidence="1" id="KW-1133">Transmembrane helix</keyword>
<sequence length="208" mass="22040">MNQSLRSMAKWSMLAVLLSNTGCNAKEMPDARRDYLLAHEHGWIDLVVKAPATAPAAAPGFKPGEACSVGLTINGDMLLFENASLADAGGAGMPVGFRFVAPAGKLDAALHLHGCVKDELVLKLPLQLTKDHLVELAFDGVALTAGEATPFEPTSLEWVRTEMLRMQANAQAGDAATGKLTTLATASVALNAFGLLALLGYAWSRRRR</sequence>
<keyword evidence="1" id="KW-0812">Transmembrane</keyword>
<feature type="chain" id="PRO_5046246130" description="Lipoprotein" evidence="2">
    <location>
        <begin position="26"/>
        <end position="208"/>
    </location>
</feature>
<dbReference type="EMBL" id="WHJF01000026">
    <property type="protein sequence ID" value="NHZ63042.1"/>
    <property type="molecule type" value="Genomic_DNA"/>
</dbReference>
<accession>A0ABX0MLU0</accession>
<organism evidence="3 4">
    <name type="scientific">Massilia genomosp. 1</name>
    <dbReference type="NCBI Taxonomy" id="2609280"/>
    <lineage>
        <taxon>Bacteria</taxon>
        <taxon>Pseudomonadati</taxon>
        <taxon>Pseudomonadota</taxon>
        <taxon>Betaproteobacteria</taxon>
        <taxon>Burkholderiales</taxon>
        <taxon>Oxalobacteraceae</taxon>
        <taxon>Telluria group</taxon>
        <taxon>Massilia</taxon>
    </lineage>
</organism>
<keyword evidence="2" id="KW-0732">Signal</keyword>
<comment type="caution">
    <text evidence="3">The sequence shown here is derived from an EMBL/GenBank/DDBJ whole genome shotgun (WGS) entry which is preliminary data.</text>
</comment>
<name>A0ABX0MLU0_9BURK</name>
<feature type="signal peptide" evidence="2">
    <location>
        <begin position="1"/>
        <end position="25"/>
    </location>
</feature>
<protein>
    <recommendedName>
        <fullName evidence="5">Lipoprotein</fullName>
    </recommendedName>
</protein>
<keyword evidence="4" id="KW-1185">Reference proteome</keyword>
<dbReference type="Proteomes" id="UP000610594">
    <property type="component" value="Unassembled WGS sequence"/>
</dbReference>
<gene>
    <name evidence="3" type="ORF">F1735_12110</name>
</gene>
<feature type="transmembrane region" description="Helical" evidence="1">
    <location>
        <begin position="183"/>
        <end position="203"/>
    </location>
</feature>
<evidence type="ECO:0000313" key="3">
    <source>
        <dbReference type="EMBL" id="NHZ63042.1"/>
    </source>
</evidence>